<dbReference type="PANTHER" id="PTHR44942">
    <property type="entry name" value="METHYLTRANSF_11 DOMAIN-CONTAINING PROTEIN"/>
    <property type="match status" value="1"/>
</dbReference>
<evidence type="ECO:0000256" key="3">
    <source>
        <dbReference type="ARBA" id="ARBA00022679"/>
    </source>
</evidence>
<dbReference type="GO" id="GO:0032259">
    <property type="term" value="P:methylation"/>
    <property type="evidence" value="ECO:0007669"/>
    <property type="project" value="UniProtKB-KW"/>
</dbReference>
<comment type="similarity">
    <text evidence="1">Belongs to the methyltransferase superfamily.</text>
</comment>
<dbReference type="SUPFAM" id="SSF53335">
    <property type="entry name" value="S-adenosyl-L-methionine-dependent methyltransferases"/>
    <property type="match status" value="1"/>
</dbReference>
<dbReference type="KEGG" id="mhos:CXR34_07205"/>
<dbReference type="PANTHER" id="PTHR44942:SF4">
    <property type="entry name" value="METHYLTRANSFERASE TYPE 11 DOMAIN-CONTAINING PROTEIN"/>
    <property type="match status" value="1"/>
</dbReference>
<name>A0A2K9DAU2_9MICO</name>
<protein>
    <submittedName>
        <fullName evidence="5">SAM-dependent methyltransferase</fullName>
    </submittedName>
</protein>
<dbReference type="EMBL" id="CP025299">
    <property type="protein sequence ID" value="AUG29271.1"/>
    <property type="molecule type" value="Genomic_DNA"/>
</dbReference>
<keyword evidence="3 5" id="KW-0808">Transferase</keyword>
<organism evidence="5 6">
    <name type="scientific">Microbacterium hominis</name>
    <dbReference type="NCBI Taxonomy" id="162426"/>
    <lineage>
        <taxon>Bacteria</taxon>
        <taxon>Bacillati</taxon>
        <taxon>Actinomycetota</taxon>
        <taxon>Actinomycetes</taxon>
        <taxon>Micrococcales</taxon>
        <taxon>Microbacteriaceae</taxon>
        <taxon>Microbacterium</taxon>
    </lineage>
</organism>
<sequence length="246" mass="26071">MATRDEMATSFGAAAGEYERGRPSYPAEAVAWMIAPAGPRPRVADVGAGTGKLTEALRRAGAEVVAVEPDAAMRDAFRRSLPGVEVRAGAAEATGLADGSVDAVVFGQAWHWVRVPEASAEAARVLRPGGVIGLIWNIRDESVSWVARLGAAMKGSHAEELLAGEGPTVAAPFGTLERESWRWSRAVTRDEVLSMVRSRSYVITAPAEERARIEQEVAALLDEIGAVGDARVELPYVTHGFRAVAG</sequence>
<dbReference type="AlphaFoldDB" id="A0A2K9DAU2"/>
<dbReference type="Pfam" id="PF08241">
    <property type="entry name" value="Methyltransf_11"/>
    <property type="match status" value="1"/>
</dbReference>
<accession>A0A2K9DAU2</accession>
<dbReference type="Proteomes" id="UP000233276">
    <property type="component" value="Chromosome"/>
</dbReference>
<dbReference type="GO" id="GO:0008757">
    <property type="term" value="F:S-adenosylmethionine-dependent methyltransferase activity"/>
    <property type="evidence" value="ECO:0007669"/>
    <property type="project" value="InterPro"/>
</dbReference>
<dbReference type="InterPro" id="IPR051052">
    <property type="entry name" value="Diverse_substrate_MTase"/>
</dbReference>
<reference evidence="5 6" key="1">
    <citation type="submission" date="2017-12" db="EMBL/GenBank/DDBJ databases">
        <title>Isolation and characterization of estrogens degradatiion strain Microbacterium hominis SJTG1.</title>
        <authorList>
            <person name="Xiong W."/>
            <person name="Yin C."/>
            <person name="Zheng D."/>
            <person name="Liang R."/>
        </authorList>
    </citation>
    <scope>NUCLEOTIDE SEQUENCE [LARGE SCALE GENOMIC DNA]</scope>
    <source>
        <strain evidence="5 6">SJTG1</strain>
    </source>
</reference>
<feature type="domain" description="Methyltransferase type 11" evidence="4">
    <location>
        <begin position="45"/>
        <end position="132"/>
    </location>
</feature>
<keyword evidence="2 5" id="KW-0489">Methyltransferase</keyword>
<gene>
    <name evidence="5" type="ORF">CXR34_07205</name>
</gene>
<evidence type="ECO:0000259" key="4">
    <source>
        <dbReference type="Pfam" id="PF08241"/>
    </source>
</evidence>
<proteinExistence type="inferred from homology"/>
<evidence type="ECO:0000313" key="5">
    <source>
        <dbReference type="EMBL" id="AUG29271.1"/>
    </source>
</evidence>
<evidence type="ECO:0000313" key="6">
    <source>
        <dbReference type="Proteomes" id="UP000233276"/>
    </source>
</evidence>
<evidence type="ECO:0000256" key="2">
    <source>
        <dbReference type="ARBA" id="ARBA00022603"/>
    </source>
</evidence>
<dbReference type="CDD" id="cd02440">
    <property type="entry name" value="AdoMet_MTases"/>
    <property type="match status" value="1"/>
</dbReference>
<dbReference type="InterPro" id="IPR013216">
    <property type="entry name" value="Methyltransf_11"/>
</dbReference>
<dbReference type="Gene3D" id="3.40.50.150">
    <property type="entry name" value="Vaccinia Virus protein VP39"/>
    <property type="match status" value="1"/>
</dbReference>
<evidence type="ECO:0000256" key="1">
    <source>
        <dbReference type="ARBA" id="ARBA00008361"/>
    </source>
</evidence>
<dbReference type="RefSeq" id="WP_101306039.1">
    <property type="nucleotide sequence ID" value="NZ_CP025299.1"/>
</dbReference>
<dbReference type="InterPro" id="IPR029063">
    <property type="entry name" value="SAM-dependent_MTases_sf"/>
</dbReference>